<feature type="non-terminal residue" evidence="1">
    <location>
        <position position="1"/>
    </location>
</feature>
<name>A0A3M7PE94_BRAPC</name>
<evidence type="ECO:0000313" key="2">
    <source>
        <dbReference type="Proteomes" id="UP000276133"/>
    </source>
</evidence>
<sequence length="129" mass="14136">ARVAHVAHVRLGLFDEEDGGRGARRARQARRRLRPLRQLVPHVQVALQEAVADGVEHLRVVVRPEVVLVDYFPVEFFFAVLGGFFAAVSVEDGEIGEENVGVGVAVGRQCVVLARRAALKADLVAVFHH</sequence>
<dbReference type="EMBL" id="REGN01011491">
    <property type="protein sequence ID" value="RMZ97319.1"/>
    <property type="molecule type" value="Genomic_DNA"/>
</dbReference>
<comment type="caution">
    <text evidence="1">The sequence shown here is derived from an EMBL/GenBank/DDBJ whole genome shotgun (WGS) entry which is preliminary data.</text>
</comment>
<dbReference type="AlphaFoldDB" id="A0A3M7PE94"/>
<dbReference type="Proteomes" id="UP000276133">
    <property type="component" value="Unassembled WGS sequence"/>
</dbReference>
<proteinExistence type="predicted"/>
<accession>A0A3M7PE94</accession>
<protein>
    <submittedName>
        <fullName evidence="1">Uncharacterized protein</fullName>
    </submittedName>
</protein>
<gene>
    <name evidence="1" type="ORF">BpHYR1_017653</name>
</gene>
<evidence type="ECO:0000313" key="1">
    <source>
        <dbReference type="EMBL" id="RMZ97319.1"/>
    </source>
</evidence>
<organism evidence="1 2">
    <name type="scientific">Brachionus plicatilis</name>
    <name type="common">Marine rotifer</name>
    <name type="synonym">Brachionus muelleri</name>
    <dbReference type="NCBI Taxonomy" id="10195"/>
    <lineage>
        <taxon>Eukaryota</taxon>
        <taxon>Metazoa</taxon>
        <taxon>Spiralia</taxon>
        <taxon>Gnathifera</taxon>
        <taxon>Rotifera</taxon>
        <taxon>Eurotatoria</taxon>
        <taxon>Monogononta</taxon>
        <taxon>Pseudotrocha</taxon>
        <taxon>Ploima</taxon>
        <taxon>Brachionidae</taxon>
        <taxon>Brachionus</taxon>
    </lineage>
</organism>
<keyword evidence="2" id="KW-1185">Reference proteome</keyword>
<reference evidence="1 2" key="1">
    <citation type="journal article" date="2018" name="Sci. Rep.">
        <title>Genomic signatures of local adaptation to the degree of environmental predictability in rotifers.</title>
        <authorList>
            <person name="Franch-Gras L."/>
            <person name="Hahn C."/>
            <person name="Garcia-Roger E.M."/>
            <person name="Carmona M.J."/>
            <person name="Serra M."/>
            <person name="Gomez A."/>
        </authorList>
    </citation>
    <scope>NUCLEOTIDE SEQUENCE [LARGE SCALE GENOMIC DNA]</scope>
    <source>
        <strain evidence="1">HYR1</strain>
    </source>
</reference>